<keyword evidence="2" id="KW-1185">Reference proteome</keyword>
<dbReference type="SUPFAM" id="SSF52833">
    <property type="entry name" value="Thioredoxin-like"/>
    <property type="match status" value="1"/>
</dbReference>
<dbReference type="Proteomes" id="UP000595074">
    <property type="component" value="Chromosome"/>
</dbReference>
<accession>A0A7M1S2E0</accession>
<dbReference type="Gene3D" id="3.40.30.10">
    <property type="entry name" value="Glutaredoxin"/>
    <property type="match status" value="1"/>
</dbReference>
<dbReference type="AlphaFoldDB" id="A0A7M1S2E0"/>
<proteinExistence type="predicted"/>
<dbReference type="Gene3D" id="1.10.472.60">
    <property type="entry name" value="putative protein disulfide isomerase domain"/>
    <property type="match status" value="1"/>
</dbReference>
<reference evidence="1 2" key="1">
    <citation type="submission" date="2020-10" db="EMBL/GenBank/DDBJ databases">
        <title>The genome of sulfurovum sp.</title>
        <authorList>
            <person name="Xie S."/>
            <person name="Shao Z."/>
            <person name="Jiang L."/>
        </authorList>
    </citation>
    <scope>NUCLEOTIDE SEQUENCE [LARGE SCALE GENOMIC DNA]</scope>
    <source>
        <strain evidence="1 2">ST-419</strain>
    </source>
</reference>
<dbReference type="KEGG" id="sinu:IMZ28_09235"/>
<dbReference type="PANTHER" id="PTHR13887:SF54">
    <property type="entry name" value="DSBA FAMILY PROTEIN"/>
    <property type="match status" value="1"/>
</dbReference>
<dbReference type="EMBL" id="CP063164">
    <property type="protein sequence ID" value="QOR61613.1"/>
    <property type="molecule type" value="Genomic_DNA"/>
</dbReference>
<protein>
    <submittedName>
        <fullName evidence="1">DsbA family protein</fullName>
    </submittedName>
</protein>
<dbReference type="CDD" id="cd03025">
    <property type="entry name" value="DsbA_FrnE_like"/>
    <property type="match status" value="1"/>
</dbReference>
<sequence>MLKKHLYFVVDPMCSWCWGFTPVIEETRKIFSGTCHFSLVLGGLRTQGEMQWNEASKAYLKAHWQQVAQSTGQLFNDELFEKELFEYDTYPACKAVVTVRELLGADAAFAYLHALQNAFYTQGIDITRARVLQGYYEQLFGNSSKFAFFYASERAEILMQHDFAKARSMGANVFPSVVFVDGEGHMVCQKGYRSFLEMRQLLQEEYHA</sequence>
<dbReference type="Pfam" id="PF13743">
    <property type="entry name" value="Thioredoxin_5"/>
    <property type="match status" value="1"/>
</dbReference>
<name>A0A7M1S2E0_9BACT</name>
<dbReference type="InterPro" id="IPR036249">
    <property type="entry name" value="Thioredoxin-like_sf"/>
</dbReference>
<gene>
    <name evidence="1" type="ORF">IMZ28_09235</name>
</gene>
<evidence type="ECO:0000313" key="1">
    <source>
        <dbReference type="EMBL" id="QOR61613.1"/>
    </source>
</evidence>
<dbReference type="RefSeq" id="WP_197548321.1">
    <property type="nucleotide sequence ID" value="NZ_CP063164.1"/>
</dbReference>
<evidence type="ECO:0000313" key="2">
    <source>
        <dbReference type="Proteomes" id="UP000595074"/>
    </source>
</evidence>
<organism evidence="1 2">
    <name type="scientific">Sulfurovum indicum</name>
    <dbReference type="NCBI Taxonomy" id="2779528"/>
    <lineage>
        <taxon>Bacteria</taxon>
        <taxon>Pseudomonadati</taxon>
        <taxon>Campylobacterota</taxon>
        <taxon>Epsilonproteobacteria</taxon>
        <taxon>Campylobacterales</taxon>
        <taxon>Sulfurovaceae</taxon>
        <taxon>Sulfurovum</taxon>
    </lineage>
</organism>
<dbReference type="PANTHER" id="PTHR13887">
    <property type="entry name" value="GLUTATHIONE S-TRANSFERASE KAPPA"/>
    <property type="match status" value="1"/>
</dbReference>